<proteinExistence type="predicted"/>
<accession>A0ACB8RFT6</accession>
<organism evidence="1 2">
    <name type="scientific">Auriscalpium vulgare</name>
    <dbReference type="NCBI Taxonomy" id="40419"/>
    <lineage>
        <taxon>Eukaryota</taxon>
        <taxon>Fungi</taxon>
        <taxon>Dikarya</taxon>
        <taxon>Basidiomycota</taxon>
        <taxon>Agaricomycotina</taxon>
        <taxon>Agaricomycetes</taxon>
        <taxon>Russulales</taxon>
        <taxon>Auriscalpiaceae</taxon>
        <taxon>Auriscalpium</taxon>
    </lineage>
</organism>
<dbReference type="Proteomes" id="UP000814033">
    <property type="component" value="Unassembled WGS sequence"/>
</dbReference>
<reference evidence="1" key="1">
    <citation type="submission" date="2021-02" db="EMBL/GenBank/DDBJ databases">
        <authorList>
            <consortium name="DOE Joint Genome Institute"/>
            <person name="Ahrendt S."/>
            <person name="Looney B.P."/>
            <person name="Miyauchi S."/>
            <person name="Morin E."/>
            <person name="Drula E."/>
            <person name="Courty P.E."/>
            <person name="Chicoki N."/>
            <person name="Fauchery L."/>
            <person name="Kohler A."/>
            <person name="Kuo A."/>
            <person name="Labutti K."/>
            <person name="Pangilinan J."/>
            <person name="Lipzen A."/>
            <person name="Riley R."/>
            <person name="Andreopoulos W."/>
            <person name="He G."/>
            <person name="Johnson J."/>
            <person name="Barry K.W."/>
            <person name="Grigoriev I.V."/>
            <person name="Nagy L."/>
            <person name="Hibbett D."/>
            <person name="Henrissat B."/>
            <person name="Matheny P.B."/>
            <person name="Labbe J."/>
            <person name="Martin F."/>
        </authorList>
    </citation>
    <scope>NUCLEOTIDE SEQUENCE</scope>
    <source>
        <strain evidence="1">FP105234-sp</strain>
    </source>
</reference>
<name>A0ACB8RFT6_9AGAM</name>
<gene>
    <name evidence="1" type="ORF">FA95DRAFT_444115</name>
</gene>
<sequence>MSQDIDVASQGNLTWSYLLSSRLATLDAISASSASSVQQKLDDELSHLERVSREVRARRNALSPTHRLPQEVLAHVFSILAEQAPPLEDPSHDHIGWMLLGWITVTHVCQHWRQVALYNPTLWAREVSSHPAWTQVRLERSKDALISVKHGISPRAYIEAPSAVAALRCALTESRRIEEFYLREDSSLMKSILDEYFHSPFPFLHTLEVHNATAQITRWHDAPHPDATNLHIPSDIFLFPEPRLRRLVLSNCCVPWEERLFKSLVHVDIALAGGKNRLPADTFLSLVEIMRQLQFLKVSNAVSDIDDAPDRVVSLAPSLAYFSLTGEAVANYKLFGRLDLPPSAHLAIGSILEGEADGLPSVIPQRRDLIGPLRALTVDCRTGRQIIVTGWDHPYTCDQLDSFFTSGIQGNSLASPTVEIALSWTTPQSGGDLLAKSLRSLDLSSVSTLYIFHVHIYNAPKPIGTTWMHDFFRFHCLQHMCLRGDAWAFLQLLAVPSPLHDPDSDGSDDHLLAFPDLRVIRFFEVNFHQWLYDEFDEHEDDNATLSDGVVSVLSERLVQNDLLDIIDIKRSAINAAWVEEMKEIAPYVEWDGEERGHVTGEISNLSPLPTQALVDLPSEESDTDESWVGGGLPGWLGW</sequence>
<reference evidence="1" key="2">
    <citation type="journal article" date="2022" name="New Phytol.">
        <title>Evolutionary transition to the ectomycorrhizal habit in the genomes of a hyperdiverse lineage of mushroom-forming fungi.</title>
        <authorList>
            <person name="Looney B."/>
            <person name="Miyauchi S."/>
            <person name="Morin E."/>
            <person name="Drula E."/>
            <person name="Courty P.E."/>
            <person name="Kohler A."/>
            <person name="Kuo A."/>
            <person name="LaButti K."/>
            <person name="Pangilinan J."/>
            <person name="Lipzen A."/>
            <person name="Riley R."/>
            <person name="Andreopoulos W."/>
            <person name="He G."/>
            <person name="Johnson J."/>
            <person name="Nolan M."/>
            <person name="Tritt A."/>
            <person name="Barry K.W."/>
            <person name="Grigoriev I.V."/>
            <person name="Nagy L.G."/>
            <person name="Hibbett D."/>
            <person name="Henrissat B."/>
            <person name="Matheny P.B."/>
            <person name="Labbe J."/>
            <person name="Martin F.M."/>
        </authorList>
    </citation>
    <scope>NUCLEOTIDE SEQUENCE</scope>
    <source>
        <strain evidence="1">FP105234-sp</strain>
    </source>
</reference>
<dbReference type="EMBL" id="MU276035">
    <property type="protein sequence ID" value="KAI0043046.1"/>
    <property type="molecule type" value="Genomic_DNA"/>
</dbReference>
<protein>
    <submittedName>
        <fullName evidence="1">Uncharacterized protein</fullName>
    </submittedName>
</protein>
<comment type="caution">
    <text evidence="1">The sequence shown here is derived from an EMBL/GenBank/DDBJ whole genome shotgun (WGS) entry which is preliminary data.</text>
</comment>
<evidence type="ECO:0000313" key="2">
    <source>
        <dbReference type="Proteomes" id="UP000814033"/>
    </source>
</evidence>
<keyword evidence="2" id="KW-1185">Reference proteome</keyword>
<evidence type="ECO:0000313" key="1">
    <source>
        <dbReference type="EMBL" id="KAI0043046.1"/>
    </source>
</evidence>